<keyword evidence="2" id="KW-0812">Transmembrane</keyword>
<evidence type="ECO:0000313" key="4">
    <source>
        <dbReference type="Proteomes" id="UP000542353"/>
    </source>
</evidence>
<dbReference type="EMBL" id="JACHIH010000047">
    <property type="protein sequence ID" value="MBB5049796.1"/>
    <property type="molecule type" value="Genomic_DNA"/>
</dbReference>
<dbReference type="Proteomes" id="UP000542353">
    <property type="component" value="Unassembled WGS sequence"/>
</dbReference>
<reference evidence="3 4" key="1">
    <citation type="submission" date="2020-08" db="EMBL/GenBank/DDBJ databases">
        <title>Genomic Encyclopedia of Type Strains, Phase IV (KMG-IV): sequencing the most valuable type-strain genomes for metagenomic binning, comparative biology and taxonomic classification.</title>
        <authorList>
            <person name="Goeker M."/>
        </authorList>
    </citation>
    <scope>NUCLEOTIDE SEQUENCE [LARGE SCALE GENOMIC DNA]</scope>
    <source>
        <strain evidence="3 4">DSM 12706</strain>
    </source>
</reference>
<keyword evidence="2" id="KW-0472">Membrane</keyword>
<evidence type="ECO:0000313" key="3">
    <source>
        <dbReference type="EMBL" id="MBB5049796.1"/>
    </source>
</evidence>
<dbReference type="RefSeq" id="WP_184262429.1">
    <property type="nucleotide sequence ID" value="NZ_JACHIH010000047.1"/>
</dbReference>
<sequence length="110" mass="11817">MVEVLRFPGRSGAQSGGGPEDPMLESRVAGIEDDMKDVKASLRSIEIILAKIEGRLSGLEGRLTGIEGRLSGIDARFSSLPTTWTMLTIIFATWGIGSGILIFALNVLRK</sequence>
<comment type="caution">
    <text evidence="3">The sequence shown here is derived from an EMBL/GenBank/DDBJ whole genome shotgun (WGS) entry which is preliminary data.</text>
</comment>
<organism evidence="3 4">
    <name type="scientific">Rhodopseudomonas rhenobacensis</name>
    <dbReference type="NCBI Taxonomy" id="87461"/>
    <lineage>
        <taxon>Bacteria</taxon>
        <taxon>Pseudomonadati</taxon>
        <taxon>Pseudomonadota</taxon>
        <taxon>Alphaproteobacteria</taxon>
        <taxon>Hyphomicrobiales</taxon>
        <taxon>Nitrobacteraceae</taxon>
        <taxon>Rhodopseudomonas</taxon>
    </lineage>
</organism>
<feature type="region of interest" description="Disordered" evidence="1">
    <location>
        <begin position="1"/>
        <end position="24"/>
    </location>
</feature>
<evidence type="ECO:0000256" key="2">
    <source>
        <dbReference type="SAM" id="Phobius"/>
    </source>
</evidence>
<dbReference type="AlphaFoldDB" id="A0A7W7Z862"/>
<evidence type="ECO:0000256" key="1">
    <source>
        <dbReference type="SAM" id="MobiDB-lite"/>
    </source>
</evidence>
<proteinExistence type="predicted"/>
<protein>
    <submittedName>
        <fullName evidence="3">Uncharacterized protein</fullName>
    </submittedName>
</protein>
<accession>A0A7W7Z862</accession>
<keyword evidence="4" id="KW-1185">Reference proteome</keyword>
<feature type="transmembrane region" description="Helical" evidence="2">
    <location>
        <begin position="84"/>
        <end position="108"/>
    </location>
</feature>
<gene>
    <name evidence="3" type="ORF">HNR60_004580</name>
</gene>
<dbReference type="Gene3D" id="1.20.5.340">
    <property type="match status" value="1"/>
</dbReference>
<keyword evidence="2" id="KW-1133">Transmembrane helix</keyword>
<name>A0A7W7Z862_9BRAD</name>